<dbReference type="InterPro" id="IPR011330">
    <property type="entry name" value="Glyco_hydro/deAcase_b/a-brl"/>
</dbReference>
<dbReference type="InterPro" id="IPR005501">
    <property type="entry name" value="LamB/YcsF/PxpA-like"/>
</dbReference>
<organism evidence="1 2">
    <name type="scientific">Robertmurraya beringensis</name>
    <dbReference type="NCBI Taxonomy" id="641660"/>
    <lineage>
        <taxon>Bacteria</taxon>
        <taxon>Bacillati</taxon>
        <taxon>Bacillota</taxon>
        <taxon>Bacilli</taxon>
        <taxon>Bacillales</taxon>
        <taxon>Bacillaceae</taxon>
        <taxon>Robertmurraya</taxon>
    </lineage>
</organism>
<evidence type="ECO:0000313" key="1">
    <source>
        <dbReference type="EMBL" id="MFC0475651.1"/>
    </source>
</evidence>
<dbReference type="PANTHER" id="PTHR30292:SF0">
    <property type="entry name" value="5-OXOPROLINASE SUBUNIT A"/>
    <property type="match status" value="1"/>
</dbReference>
<name>A0ABV6KUS7_9BACI</name>
<dbReference type="NCBIfam" id="NF003814">
    <property type="entry name" value="PRK05406.1-3"/>
    <property type="match status" value="1"/>
</dbReference>
<dbReference type="RefSeq" id="WP_377058081.1">
    <property type="nucleotide sequence ID" value="NZ_JBHLUU010000031.1"/>
</dbReference>
<accession>A0ABV6KUS7</accession>
<evidence type="ECO:0000313" key="2">
    <source>
        <dbReference type="Proteomes" id="UP001589738"/>
    </source>
</evidence>
<dbReference type="CDD" id="cd10787">
    <property type="entry name" value="LamB_YcsF_like"/>
    <property type="match status" value="1"/>
</dbReference>
<gene>
    <name evidence="1" type="ORF">ACFFHF_10385</name>
</gene>
<protein>
    <submittedName>
        <fullName evidence="1">LamB/YcsF family protein</fullName>
    </submittedName>
</protein>
<dbReference type="SUPFAM" id="SSF88713">
    <property type="entry name" value="Glycoside hydrolase/deacetylase"/>
    <property type="match status" value="1"/>
</dbReference>
<reference evidence="1 2" key="1">
    <citation type="submission" date="2024-09" db="EMBL/GenBank/DDBJ databases">
        <authorList>
            <person name="Sun Q."/>
            <person name="Mori K."/>
        </authorList>
    </citation>
    <scope>NUCLEOTIDE SEQUENCE [LARGE SCALE GENOMIC DNA]</scope>
    <source>
        <strain evidence="1 2">CGMCC 1.9126</strain>
    </source>
</reference>
<sequence>MILEKYIDLNCDMGESFGLYKYGADEELMPLISSANIACGFHAGDPHVMRESVELAVQYGVRVGAHVGLPDRLGFGRREMKVKPQEIYDYTLYQLGALTSFLQKSHTSLSHIKPHGALYMMTAEKRELAEVTVEAVLDFNREIEIYTLPNSELYHAAKEAKLKVVSEYFADRPYVNNYVKMFGWTLEEIGQPNTMAKRALQLLEESPVETICVHSDTPNAPAIMRSVREALLEKGWQIGRKSLIVK</sequence>
<dbReference type="Gene3D" id="3.20.20.370">
    <property type="entry name" value="Glycoside hydrolase/deacetylase"/>
    <property type="match status" value="1"/>
</dbReference>
<dbReference type="Pfam" id="PF03746">
    <property type="entry name" value="LamB_YcsF"/>
    <property type="match status" value="1"/>
</dbReference>
<proteinExistence type="predicted"/>
<comment type="caution">
    <text evidence="1">The sequence shown here is derived from an EMBL/GenBank/DDBJ whole genome shotgun (WGS) entry which is preliminary data.</text>
</comment>
<dbReference type="Proteomes" id="UP001589738">
    <property type="component" value="Unassembled WGS sequence"/>
</dbReference>
<dbReference type="EMBL" id="JBHLUU010000031">
    <property type="protein sequence ID" value="MFC0475651.1"/>
    <property type="molecule type" value="Genomic_DNA"/>
</dbReference>
<dbReference type="PANTHER" id="PTHR30292">
    <property type="entry name" value="UNCHARACTERIZED PROTEIN YBGL-RELATED"/>
    <property type="match status" value="1"/>
</dbReference>
<keyword evidence="2" id="KW-1185">Reference proteome</keyword>